<keyword evidence="3" id="KW-1185">Reference proteome</keyword>
<dbReference type="Proteomes" id="UP000766486">
    <property type="component" value="Unassembled WGS sequence"/>
</dbReference>
<name>A0ABY6UNR6_BIOOC</name>
<proteinExistence type="predicted"/>
<sequence length="180" mass="20007">MNEPWKDFKFPVRKVSWLQRDTLLFNLSIGCRADEPQFVYEGDPRFSTFPTYPLGLGAVISSGVVQSNTLTSRIVFKLDHSEVIDFYGTLGSTDIPGIPKLDPRRLVDGDRAVEIYKPLPTTSLGREFEFRSKVIGVYDKGNSGTVVRSEDCLIDAKSGEQYAKISGSLFYVGQGNWGGP</sequence>
<protein>
    <recommendedName>
        <fullName evidence="1">Peroxisomal multifunctional enzyme type 2-like N-terminal domain-containing protein</fullName>
    </recommendedName>
</protein>
<evidence type="ECO:0000313" key="2">
    <source>
        <dbReference type="EMBL" id="VUC32643.1"/>
    </source>
</evidence>
<dbReference type="PANTHER" id="PTHR13078:SF57">
    <property type="entry name" value="DEHYDRATASE, PUTATIVE (AFU_ORTHOLOGUE AFUA_5G00640)-RELATED"/>
    <property type="match status" value="1"/>
</dbReference>
<dbReference type="Pfam" id="PF22622">
    <property type="entry name" value="MFE-2_hydrat-2_N"/>
    <property type="match status" value="2"/>
</dbReference>
<dbReference type="InterPro" id="IPR029069">
    <property type="entry name" value="HotDog_dom_sf"/>
</dbReference>
<feature type="domain" description="Peroxisomal multifunctional enzyme type 2-like N-terminal" evidence="1">
    <location>
        <begin position="19"/>
        <end position="54"/>
    </location>
</feature>
<dbReference type="PANTHER" id="PTHR13078">
    <property type="entry name" value="PEROXISOMAL MULTIFUNCTIONAL ENZYME TYPE 2-RELATED"/>
    <property type="match status" value="1"/>
</dbReference>
<comment type="caution">
    <text evidence="2">The sequence shown here is derived from an EMBL/GenBank/DDBJ whole genome shotgun (WGS) entry which is preliminary data.</text>
</comment>
<dbReference type="SUPFAM" id="SSF54637">
    <property type="entry name" value="Thioesterase/thiol ester dehydrase-isomerase"/>
    <property type="match status" value="1"/>
</dbReference>
<evidence type="ECO:0000259" key="1">
    <source>
        <dbReference type="Pfam" id="PF22622"/>
    </source>
</evidence>
<dbReference type="Gene3D" id="3.10.129.10">
    <property type="entry name" value="Hotdog Thioesterase"/>
    <property type="match status" value="1"/>
</dbReference>
<organism evidence="2 3">
    <name type="scientific">Bionectria ochroleuca</name>
    <name type="common">Gliocladium roseum</name>
    <dbReference type="NCBI Taxonomy" id="29856"/>
    <lineage>
        <taxon>Eukaryota</taxon>
        <taxon>Fungi</taxon>
        <taxon>Dikarya</taxon>
        <taxon>Ascomycota</taxon>
        <taxon>Pezizomycotina</taxon>
        <taxon>Sordariomycetes</taxon>
        <taxon>Hypocreomycetidae</taxon>
        <taxon>Hypocreales</taxon>
        <taxon>Bionectriaceae</taxon>
        <taxon>Clonostachys</taxon>
    </lineage>
</organism>
<accession>A0ABY6UNR6</accession>
<evidence type="ECO:0000313" key="3">
    <source>
        <dbReference type="Proteomes" id="UP000766486"/>
    </source>
</evidence>
<feature type="domain" description="Peroxisomal multifunctional enzyme type 2-like N-terminal" evidence="1">
    <location>
        <begin position="96"/>
        <end position="173"/>
    </location>
</feature>
<dbReference type="EMBL" id="CABFNS010000851">
    <property type="protein sequence ID" value="VUC32643.1"/>
    <property type="molecule type" value="Genomic_DNA"/>
</dbReference>
<gene>
    <name evidence="2" type="ORF">CLO192961_LOCUS328888</name>
</gene>
<reference evidence="2 3" key="1">
    <citation type="submission" date="2019-06" db="EMBL/GenBank/DDBJ databases">
        <authorList>
            <person name="Broberg M."/>
        </authorList>
    </citation>
    <scope>NUCLEOTIDE SEQUENCE [LARGE SCALE GENOMIC DNA]</scope>
</reference>
<dbReference type="InterPro" id="IPR054357">
    <property type="entry name" value="MFE-2_N"/>
</dbReference>